<comment type="caution">
    <text evidence="1">The sequence shown here is derived from an EMBL/GenBank/DDBJ whole genome shotgun (WGS) entry which is preliminary data.</text>
</comment>
<dbReference type="Proteomes" id="UP000309038">
    <property type="component" value="Unassembled WGS sequence"/>
</dbReference>
<evidence type="ECO:0000313" key="2">
    <source>
        <dbReference type="Proteomes" id="UP000309038"/>
    </source>
</evidence>
<protein>
    <submittedName>
        <fullName evidence="1">Uncharacterized protein</fullName>
    </submittedName>
</protein>
<sequence length="228" mass="25554">MVILMTRQVVTTGGLVTVDVLESDYLSSDTDNIDPFDAESGVRERERELRSLMPPLAPANGRPIVLSATVGSITMLEMPGEDPRVQAISHDFPISVHPLRLPNSRALFSNLSSVSVVDYGFVRLAGLLHEMVPLRHEIDKVEIKDFHSDFTYVVYGYVTILFDAGEFEFEEKCWVVNLMRASQFVDLIVGMNWLTANAISTSFSRKGVTIEKADARRVRAIDEKYVTQ</sequence>
<evidence type="ECO:0000313" key="1">
    <source>
        <dbReference type="EMBL" id="THG94151.1"/>
    </source>
</evidence>
<dbReference type="AlphaFoldDB" id="A0A4S4K8D3"/>
<keyword evidence="2" id="KW-1185">Reference proteome</keyword>
<accession>A0A4S4K8D3</accession>
<name>A0A4S4K8D3_9APHY</name>
<reference evidence="1 2" key="1">
    <citation type="submission" date="2019-02" db="EMBL/GenBank/DDBJ databases">
        <title>Genome sequencing of the rare red list fungi Phlebia centrifuga.</title>
        <authorList>
            <person name="Buettner E."/>
            <person name="Kellner H."/>
        </authorList>
    </citation>
    <scope>NUCLEOTIDE SEQUENCE [LARGE SCALE GENOMIC DNA]</scope>
    <source>
        <strain evidence="1 2">DSM 108282</strain>
    </source>
</reference>
<gene>
    <name evidence="1" type="ORF">EW026_g7263</name>
</gene>
<proteinExistence type="predicted"/>
<dbReference type="EMBL" id="SGPJ01000492">
    <property type="protein sequence ID" value="THG94151.1"/>
    <property type="molecule type" value="Genomic_DNA"/>
</dbReference>
<organism evidence="1 2">
    <name type="scientific">Hermanssonia centrifuga</name>
    <dbReference type="NCBI Taxonomy" id="98765"/>
    <lineage>
        <taxon>Eukaryota</taxon>
        <taxon>Fungi</taxon>
        <taxon>Dikarya</taxon>
        <taxon>Basidiomycota</taxon>
        <taxon>Agaricomycotina</taxon>
        <taxon>Agaricomycetes</taxon>
        <taxon>Polyporales</taxon>
        <taxon>Meruliaceae</taxon>
        <taxon>Hermanssonia</taxon>
    </lineage>
</organism>